<feature type="region of interest" description="Disordered" evidence="6">
    <location>
        <begin position="1"/>
        <end position="49"/>
    </location>
</feature>
<dbReference type="AlphaFoldDB" id="A0A9W7KSX2"/>
<evidence type="ECO:0000259" key="7">
    <source>
        <dbReference type="Pfam" id="PF01951"/>
    </source>
</evidence>
<feature type="compositionally biased region" description="Low complexity" evidence="6">
    <location>
        <begin position="17"/>
        <end position="49"/>
    </location>
</feature>
<accession>A0A9W7KSX2</accession>
<dbReference type="SUPFAM" id="SSF69819">
    <property type="entry name" value="MTH1598-like"/>
    <property type="match status" value="1"/>
</dbReference>
<dbReference type="GO" id="GO:0006388">
    <property type="term" value="P:tRNA splicing, via endonucleolytic cleavage and ligation"/>
    <property type="evidence" value="ECO:0007669"/>
    <property type="project" value="TreeGrafter"/>
</dbReference>
<evidence type="ECO:0000313" key="9">
    <source>
        <dbReference type="Proteomes" id="UP001165160"/>
    </source>
</evidence>
<dbReference type="InterPro" id="IPR023572">
    <property type="entry name" value="Archease_dom"/>
</dbReference>
<name>A0A9W7KSX2_9STRA</name>
<keyword evidence="2" id="KW-0819">tRNA processing</keyword>
<dbReference type="InterPro" id="IPR036820">
    <property type="entry name" value="Archease_dom_sf"/>
</dbReference>
<dbReference type="PANTHER" id="PTHR12682:SF11">
    <property type="entry name" value="PROTEIN ARCHEASE"/>
    <property type="match status" value="1"/>
</dbReference>
<dbReference type="FunFam" id="3.55.10.10:FF:000002">
    <property type="entry name" value="Archease, putative"/>
    <property type="match status" value="1"/>
</dbReference>
<dbReference type="Proteomes" id="UP001165160">
    <property type="component" value="Unassembled WGS sequence"/>
</dbReference>
<evidence type="ECO:0000313" key="8">
    <source>
        <dbReference type="EMBL" id="GMI10206.1"/>
    </source>
</evidence>
<evidence type="ECO:0000256" key="3">
    <source>
        <dbReference type="ARBA" id="ARBA00022723"/>
    </source>
</evidence>
<keyword evidence="4" id="KW-0106">Calcium</keyword>
<dbReference type="GO" id="GO:0046872">
    <property type="term" value="F:metal ion binding"/>
    <property type="evidence" value="ECO:0007669"/>
    <property type="project" value="UniProtKB-KW"/>
</dbReference>
<protein>
    <recommendedName>
        <fullName evidence="5">Protein archease-like</fullName>
    </recommendedName>
</protein>
<dbReference type="GO" id="GO:0072669">
    <property type="term" value="C:tRNA-splicing ligase complex"/>
    <property type="evidence" value="ECO:0007669"/>
    <property type="project" value="TreeGrafter"/>
</dbReference>
<gene>
    <name evidence="8" type="ORF">TrVE_jg7106</name>
</gene>
<evidence type="ECO:0000256" key="4">
    <source>
        <dbReference type="ARBA" id="ARBA00022837"/>
    </source>
</evidence>
<reference evidence="9" key="1">
    <citation type="journal article" date="2023" name="Commun. Biol.">
        <title>Genome analysis of Parmales, the sister group of diatoms, reveals the evolutionary specialization of diatoms from phago-mixotrophs to photoautotrophs.</title>
        <authorList>
            <person name="Ban H."/>
            <person name="Sato S."/>
            <person name="Yoshikawa S."/>
            <person name="Yamada K."/>
            <person name="Nakamura Y."/>
            <person name="Ichinomiya M."/>
            <person name="Sato N."/>
            <person name="Blanc-Mathieu R."/>
            <person name="Endo H."/>
            <person name="Kuwata A."/>
            <person name="Ogata H."/>
        </authorList>
    </citation>
    <scope>NUCLEOTIDE SEQUENCE [LARGE SCALE GENOMIC DNA]</scope>
    <source>
        <strain evidence="9">NIES 3699</strain>
    </source>
</reference>
<comment type="caution">
    <text evidence="8">The sequence shown here is derived from an EMBL/GenBank/DDBJ whole genome shotgun (WGS) entry which is preliminary data.</text>
</comment>
<dbReference type="Gene3D" id="3.55.10.10">
    <property type="entry name" value="Archease domain"/>
    <property type="match status" value="1"/>
</dbReference>
<evidence type="ECO:0000256" key="1">
    <source>
        <dbReference type="ARBA" id="ARBA00007963"/>
    </source>
</evidence>
<evidence type="ECO:0000256" key="6">
    <source>
        <dbReference type="SAM" id="MobiDB-lite"/>
    </source>
</evidence>
<sequence>MPAPPQNRYRLSRLTRSRPSYTSPSPCPLPSSSSEISSLVSSRSGRGTVTSSSLSEMLLKSSAAGPTKPSNYEYLPHTADIQLHSWGPTLNSALSSLTISMFGYMTDLSYILPSSSQIISFKSDSPETGVFKILDEWLVHFHTKGFVVKEMEVEVKEEVGSPGWDVKCVAKGEEFDMERHTQGTEVKAITYSNLQIHRKEDRVDLYVIIDI</sequence>
<dbReference type="EMBL" id="BRXX01000411">
    <property type="protein sequence ID" value="GMI10206.1"/>
    <property type="molecule type" value="Genomic_DNA"/>
</dbReference>
<evidence type="ECO:0000256" key="2">
    <source>
        <dbReference type="ARBA" id="ARBA00022694"/>
    </source>
</evidence>
<comment type="similarity">
    <text evidence="1">Belongs to the archease family.</text>
</comment>
<keyword evidence="3" id="KW-0479">Metal-binding</keyword>
<keyword evidence="9" id="KW-1185">Reference proteome</keyword>
<organism evidence="8 9">
    <name type="scientific">Triparma verrucosa</name>
    <dbReference type="NCBI Taxonomy" id="1606542"/>
    <lineage>
        <taxon>Eukaryota</taxon>
        <taxon>Sar</taxon>
        <taxon>Stramenopiles</taxon>
        <taxon>Ochrophyta</taxon>
        <taxon>Bolidophyceae</taxon>
        <taxon>Parmales</taxon>
        <taxon>Triparmaceae</taxon>
        <taxon>Triparma</taxon>
    </lineage>
</organism>
<dbReference type="Pfam" id="PF01951">
    <property type="entry name" value="Archease"/>
    <property type="match status" value="1"/>
</dbReference>
<evidence type="ECO:0000256" key="5">
    <source>
        <dbReference type="ARBA" id="ARBA00071898"/>
    </source>
</evidence>
<dbReference type="PANTHER" id="PTHR12682">
    <property type="entry name" value="ARCHEASE"/>
    <property type="match status" value="1"/>
</dbReference>
<proteinExistence type="inferred from homology"/>
<feature type="domain" description="Archease" evidence="7">
    <location>
        <begin position="72"/>
        <end position="211"/>
    </location>
</feature>
<dbReference type="InterPro" id="IPR002804">
    <property type="entry name" value="Archease"/>
</dbReference>